<organism evidence="2 3">
    <name type="scientific">Plasmodiophora brassicae</name>
    <name type="common">Clubroot disease agent</name>
    <dbReference type="NCBI Taxonomy" id="37360"/>
    <lineage>
        <taxon>Eukaryota</taxon>
        <taxon>Sar</taxon>
        <taxon>Rhizaria</taxon>
        <taxon>Endomyxa</taxon>
        <taxon>Phytomyxea</taxon>
        <taxon>Plasmodiophorida</taxon>
        <taxon>Plasmodiophoridae</taxon>
        <taxon>Plasmodiophora</taxon>
    </lineage>
</organism>
<keyword evidence="2" id="KW-0496">Mitochondrion</keyword>
<evidence type="ECO:0000313" key="2">
    <source>
        <dbReference type="EMBL" id="SPQ97550.1"/>
    </source>
</evidence>
<evidence type="ECO:0000313" key="3">
    <source>
        <dbReference type="Proteomes" id="UP000290189"/>
    </source>
</evidence>
<sequence>MADIVRLGVVVLAAGVLVAGLAYGDGSGAQTFYRESRAGPALRARVQQVVADHAASSRAASMRQGAVRRSLAASDTVDAADRHTAYYTRAKNVDVYRKRERDVTQFYERAADVTRRDSQATSDQAASSLSALGAARASKQNSLYNQVQGAVWSTGFADPTEDLHDADGASHNRPGFGSGSVGDLW</sequence>
<reference evidence="2 3" key="1">
    <citation type="submission" date="2018-03" db="EMBL/GenBank/DDBJ databases">
        <authorList>
            <person name="Fogelqvist J."/>
        </authorList>
    </citation>
    <scope>NUCLEOTIDE SEQUENCE [LARGE SCALE GENOMIC DNA]</scope>
</reference>
<evidence type="ECO:0000256" key="1">
    <source>
        <dbReference type="SAM" id="MobiDB-lite"/>
    </source>
</evidence>
<gene>
    <name evidence="2" type="ORF">PLBR_LOCUS4765</name>
</gene>
<geneLocation type="mitochondrion" evidence="2"/>
<dbReference type="AlphaFoldDB" id="A0A3P3YC23"/>
<dbReference type="EMBL" id="OVEO01000008">
    <property type="protein sequence ID" value="SPQ97550.1"/>
    <property type="molecule type" value="Genomic_DNA"/>
</dbReference>
<feature type="compositionally biased region" description="Gly residues" evidence="1">
    <location>
        <begin position="176"/>
        <end position="185"/>
    </location>
</feature>
<feature type="region of interest" description="Disordered" evidence="1">
    <location>
        <begin position="162"/>
        <end position="185"/>
    </location>
</feature>
<proteinExistence type="predicted"/>
<name>A0A3P3YC23_PLABS</name>
<dbReference type="Proteomes" id="UP000290189">
    <property type="component" value="Unassembled WGS sequence"/>
</dbReference>
<protein>
    <submittedName>
        <fullName evidence="2">Uncharacterized protein</fullName>
    </submittedName>
</protein>
<accession>A0A3P3YC23</accession>